<sequence length="16" mass="1813">MVDLVGLQDRFSDTNC</sequence>
<accession>A0A0A9C254</accession>
<dbReference type="EMBL" id="GBRH01232308">
    <property type="protein sequence ID" value="JAD65587.1"/>
    <property type="molecule type" value="Transcribed_RNA"/>
</dbReference>
<reference evidence="1" key="1">
    <citation type="submission" date="2014-09" db="EMBL/GenBank/DDBJ databases">
        <authorList>
            <person name="Magalhaes I.L.F."/>
            <person name="Oliveira U."/>
            <person name="Santos F.R."/>
            <person name="Vidigal T.H.D.A."/>
            <person name="Brescovit A.D."/>
            <person name="Santos A.J."/>
        </authorList>
    </citation>
    <scope>NUCLEOTIDE SEQUENCE</scope>
    <source>
        <tissue evidence="1">Shoot tissue taken approximately 20 cm above the soil surface</tissue>
    </source>
</reference>
<proteinExistence type="predicted"/>
<protein>
    <submittedName>
        <fullName evidence="1">Uncharacterized protein</fullName>
    </submittedName>
</protein>
<name>A0A0A9C254_ARUDO</name>
<evidence type="ECO:0000313" key="1">
    <source>
        <dbReference type="EMBL" id="JAD65587.1"/>
    </source>
</evidence>
<organism evidence="1">
    <name type="scientific">Arundo donax</name>
    <name type="common">Giant reed</name>
    <name type="synonym">Donax arundinaceus</name>
    <dbReference type="NCBI Taxonomy" id="35708"/>
    <lineage>
        <taxon>Eukaryota</taxon>
        <taxon>Viridiplantae</taxon>
        <taxon>Streptophyta</taxon>
        <taxon>Embryophyta</taxon>
        <taxon>Tracheophyta</taxon>
        <taxon>Spermatophyta</taxon>
        <taxon>Magnoliopsida</taxon>
        <taxon>Liliopsida</taxon>
        <taxon>Poales</taxon>
        <taxon>Poaceae</taxon>
        <taxon>PACMAD clade</taxon>
        <taxon>Arundinoideae</taxon>
        <taxon>Arundineae</taxon>
        <taxon>Arundo</taxon>
    </lineage>
</organism>
<dbReference type="AlphaFoldDB" id="A0A0A9C254"/>
<reference evidence="1" key="2">
    <citation type="journal article" date="2015" name="Data Brief">
        <title>Shoot transcriptome of the giant reed, Arundo donax.</title>
        <authorList>
            <person name="Barrero R.A."/>
            <person name="Guerrero F.D."/>
            <person name="Moolhuijzen P."/>
            <person name="Goolsby J.A."/>
            <person name="Tidwell J."/>
            <person name="Bellgard S.E."/>
            <person name="Bellgard M.I."/>
        </authorList>
    </citation>
    <scope>NUCLEOTIDE SEQUENCE</scope>
    <source>
        <tissue evidence="1">Shoot tissue taken approximately 20 cm above the soil surface</tissue>
    </source>
</reference>